<sequence length="440" mass="46756">MITRRRTLGLLAAGTLPVLAACGPNAAGGSGGSGGSGGDGSAVRIYWWGGDLRNGLTRDALDLFTQAHADISVSPEYSEWTGYWDKLATQFAGGDAPDVLQMDEAYIDSYGTRDSLLDLEAVSDLLDLSAMDEAVLDTGRLADGTLVGAPLGVGIFSVGVNPEILEQAGLDMPDDTSWTWDDFAEITGAVSDWAKEADEDIIGFDFFGTSAAELGAWARQSGEQLFPREDETLVSKDTIVAYLEYALALVESGAVVGPSEQIEDFAAGVEQGRFGTSRAAFHLQFHTQVQTFQKSTGAPLQLLRLPARTSGDPQMVNKASMYWSIAAGSKAVDSAATLVNFLLRDPEAAKILKIERGVTSFPELQDEIATVLDDDEMVSLDFARDMQAEVVRPPLVTPASGVGFGDELSRLGEESLFGNRPPADVAGEILSVLEGMQPEG</sequence>
<dbReference type="EMBL" id="JBHSLN010000024">
    <property type="protein sequence ID" value="MFC5298134.1"/>
    <property type="molecule type" value="Genomic_DNA"/>
</dbReference>
<dbReference type="Proteomes" id="UP001595937">
    <property type="component" value="Unassembled WGS sequence"/>
</dbReference>
<keyword evidence="3" id="KW-1185">Reference proteome</keyword>
<dbReference type="RefSeq" id="WP_343924799.1">
    <property type="nucleotide sequence ID" value="NZ_BAAAIR010000043.1"/>
</dbReference>
<dbReference type="Pfam" id="PF13416">
    <property type="entry name" value="SBP_bac_8"/>
    <property type="match status" value="1"/>
</dbReference>
<evidence type="ECO:0000313" key="3">
    <source>
        <dbReference type="Proteomes" id="UP001595937"/>
    </source>
</evidence>
<feature type="chain" id="PRO_5047303977" evidence="1">
    <location>
        <begin position="21"/>
        <end position="440"/>
    </location>
</feature>
<dbReference type="InterPro" id="IPR006059">
    <property type="entry name" value="SBP"/>
</dbReference>
<reference evidence="3" key="1">
    <citation type="journal article" date="2019" name="Int. J. Syst. Evol. Microbiol.">
        <title>The Global Catalogue of Microorganisms (GCM) 10K type strain sequencing project: providing services to taxonomists for standard genome sequencing and annotation.</title>
        <authorList>
            <consortium name="The Broad Institute Genomics Platform"/>
            <consortium name="The Broad Institute Genome Sequencing Center for Infectious Disease"/>
            <person name="Wu L."/>
            <person name="Ma J."/>
        </authorList>
    </citation>
    <scope>NUCLEOTIDE SEQUENCE [LARGE SCALE GENOMIC DNA]</scope>
    <source>
        <strain evidence="3">CGMCC 1.16455</strain>
    </source>
</reference>
<dbReference type="SUPFAM" id="SSF53850">
    <property type="entry name" value="Periplasmic binding protein-like II"/>
    <property type="match status" value="1"/>
</dbReference>
<feature type="signal peptide" evidence="1">
    <location>
        <begin position="1"/>
        <end position="20"/>
    </location>
</feature>
<dbReference type="GeneID" id="303297940"/>
<accession>A0ABW0FGH1</accession>
<comment type="caution">
    <text evidence="2">The sequence shown here is derived from an EMBL/GenBank/DDBJ whole genome shotgun (WGS) entry which is preliminary data.</text>
</comment>
<evidence type="ECO:0000256" key="1">
    <source>
        <dbReference type="SAM" id="SignalP"/>
    </source>
</evidence>
<dbReference type="PANTHER" id="PTHR43649">
    <property type="entry name" value="ARABINOSE-BINDING PROTEIN-RELATED"/>
    <property type="match status" value="1"/>
</dbReference>
<organism evidence="2 3">
    <name type="scientific">Brachybacterium tyrofermentans</name>
    <dbReference type="NCBI Taxonomy" id="47848"/>
    <lineage>
        <taxon>Bacteria</taxon>
        <taxon>Bacillati</taxon>
        <taxon>Actinomycetota</taxon>
        <taxon>Actinomycetes</taxon>
        <taxon>Micrococcales</taxon>
        <taxon>Dermabacteraceae</taxon>
        <taxon>Brachybacterium</taxon>
    </lineage>
</organism>
<proteinExistence type="predicted"/>
<evidence type="ECO:0000313" key="2">
    <source>
        <dbReference type="EMBL" id="MFC5298134.1"/>
    </source>
</evidence>
<dbReference type="PANTHER" id="PTHR43649:SF11">
    <property type="entry name" value="ABC TRANSPORTER SUBSTRATE-BINDING PROTEIN YESO-RELATED"/>
    <property type="match status" value="1"/>
</dbReference>
<dbReference type="PROSITE" id="PS51257">
    <property type="entry name" value="PROKAR_LIPOPROTEIN"/>
    <property type="match status" value="1"/>
</dbReference>
<name>A0ABW0FGH1_9MICO</name>
<gene>
    <name evidence="2" type="ORF">ACFPK8_11480</name>
</gene>
<protein>
    <submittedName>
        <fullName evidence="2">ABC transporter substrate-binding protein</fullName>
    </submittedName>
</protein>
<dbReference type="InterPro" id="IPR050490">
    <property type="entry name" value="Bact_solute-bd_prot1"/>
</dbReference>
<dbReference type="Gene3D" id="3.40.190.10">
    <property type="entry name" value="Periplasmic binding protein-like II"/>
    <property type="match status" value="2"/>
</dbReference>
<keyword evidence="1" id="KW-0732">Signal</keyword>